<dbReference type="STRING" id="290052.ASU35_02485"/>
<dbReference type="RefSeq" id="WP_058353123.1">
    <property type="nucleotide sequence ID" value="NZ_CABMMD010000164.1"/>
</dbReference>
<dbReference type="CDD" id="cd00143">
    <property type="entry name" value="PP2Cc"/>
    <property type="match status" value="1"/>
</dbReference>
<dbReference type="SUPFAM" id="SSF81606">
    <property type="entry name" value="PP2C-like"/>
    <property type="match status" value="1"/>
</dbReference>
<feature type="domain" description="PPM-type phosphatase" evidence="1">
    <location>
        <begin position="3"/>
        <end position="241"/>
    </location>
</feature>
<dbReference type="NCBIfam" id="NF033484">
    <property type="entry name" value="Stp1_PP2C_phos"/>
    <property type="match status" value="1"/>
</dbReference>
<evidence type="ECO:0000259" key="1">
    <source>
        <dbReference type="PROSITE" id="PS51746"/>
    </source>
</evidence>
<evidence type="ECO:0000313" key="2">
    <source>
        <dbReference type="EMBL" id="KSV58688.1"/>
    </source>
</evidence>
<dbReference type="AlphaFoldDB" id="A0A0V8QDP5"/>
<dbReference type="OrthoDB" id="9801841at2"/>
<comment type="caution">
    <text evidence="2">The sequence shown here is derived from an EMBL/GenBank/DDBJ whole genome shotgun (WGS) entry which is preliminary data.</text>
</comment>
<reference evidence="2 3" key="1">
    <citation type="submission" date="2015-11" db="EMBL/GenBank/DDBJ databases">
        <title>Butyribacter intestini gen. nov., sp. nov., a butyric acid-producing bacterium of the family Lachnospiraceae isolated from the human faeces.</title>
        <authorList>
            <person name="Zou Y."/>
            <person name="Xue W."/>
            <person name="Luo G."/>
            <person name="Lv M."/>
        </authorList>
    </citation>
    <scope>NUCLEOTIDE SEQUENCE [LARGE SCALE GENOMIC DNA]</scope>
    <source>
        <strain evidence="2 3">ACET-33324</strain>
    </source>
</reference>
<dbReference type="PANTHER" id="PTHR47992">
    <property type="entry name" value="PROTEIN PHOSPHATASE"/>
    <property type="match status" value="1"/>
</dbReference>
<dbReference type="Proteomes" id="UP000054874">
    <property type="component" value="Unassembled WGS sequence"/>
</dbReference>
<dbReference type="InterPro" id="IPR015655">
    <property type="entry name" value="PP2C"/>
</dbReference>
<protein>
    <submittedName>
        <fullName evidence="2">Serine/threonine protein phosphatase</fullName>
    </submittedName>
</protein>
<organism evidence="2 3">
    <name type="scientific">Acetivibrio ethanolgignens</name>
    <dbReference type="NCBI Taxonomy" id="290052"/>
    <lineage>
        <taxon>Bacteria</taxon>
        <taxon>Bacillati</taxon>
        <taxon>Bacillota</taxon>
        <taxon>Clostridia</taxon>
        <taxon>Eubacteriales</taxon>
        <taxon>Oscillospiraceae</taxon>
        <taxon>Acetivibrio</taxon>
    </lineage>
</organism>
<evidence type="ECO:0000313" key="3">
    <source>
        <dbReference type="Proteomes" id="UP000054874"/>
    </source>
</evidence>
<dbReference type="InterPro" id="IPR036457">
    <property type="entry name" value="PPM-type-like_dom_sf"/>
</dbReference>
<gene>
    <name evidence="2" type="ORF">ASU35_02485</name>
</gene>
<name>A0A0V8QDP5_9FIRM</name>
<dbReference type="SMART" id="SM00331">
    <property type="entry name" value="PP2C_SIG"/>
    <property type="match status" value="1"/>
</dbReference>
<sequence length="241" mass="26911">MKAFSMTDIGAKRKTNQDCVYCEENAVGSFPNLFIVADGMGGHNAGDCASRSCIDCVVEQMKKSDKKTPVSCMEEAISYANERIYQMAQENVELEGMGTTFVGATIMDDCLYVANIGDSRLYVVDDKEIRQITEDHSLVEAMIRNGEIERREARFHPNKNIITRAVGTTRQVEADFFEVGLKSGDIILMCSDGLSNMMDDEDMMYIIRRYCEDMEAAGKRLVEKANECGGKDNISLILIQV</sequence>
<dbReference type="Gene3D" id="3.60.40.10">
    <property type="entry name" value="PPM-type phosphatase domain"/>
    <property type="match status" value="1"/>
</dbReference>
<dbReference type="PROSITE" id="PS51746">
    <property type="entry name" value="PPM_2"/>
    <property type="match status" value="1"/>
</dbReference>
<dbReference type="Pfam" id="PF13672">
    <property type="entry name" value="PP2C_2"/>
    <property type="match status" value="1"/>
</dbReference>
<dbReference type="GO" id="GO:0004722">
    <property type="term" value="F:protein serine/threonine phosphatase activity"/>
    <property type="evidence" value="ECO:0007669"/>
    <property type="project" value="InterPro"/>
</dbReference>
<proteinExistence type="predicted"/>
<dbReference type="SMART" id="SM00332">
    <property type="entry name" value="PP2Cc"/>
    <property type="match status" value="1"/>
</dbReference>
<dbReference type="EMBL" id="LNAM01000164">
    <property type="protein sequence ID" value="KSV58688.1"/>
    <property type="molecule type" value="Genomic_DNA"/>
</dbReference>
<dbReference type="InterPro" id="IPR001932">
    <property type="entry name" value="PPM-type_phosphatase-like_dom"/>
</dbReference>
<accession>A0A0V8QDP5</accession>
<keyword evidence="3" id="KW-1185">Reference proteome</keyword>